<dbReference type="Gene3D" id="2.20.130.10">
    <property type="entry name" value="CAC2371-like domains"/>
    <property type="match status" value="1"/>
</dbReference>
<dbReference type="AlphaFoldDB" id="A0AAC9ANE9"/>
<dbReference type="GO" id="GO:0032259">
    <property type="term" value="P:methylation"/>
    <property type="evidence" value="ECO:0007669"/>
    <property type="project" value="UniProtKB-KW"/>
</dbReference>
<dbReference type="InterPro" id="IPR041698">
    <property type="entry name" value="Methyltransf_25"/>
</dbReference>
<dbReference type="EMBL" id="CP014352">
    <property type="protein sequence ID" value="AMS05502.1"/>
    <property type="molecule type" value="Genomic_DNA"/>
</dbReference>
<keyword evidence="2" id="KW-0489">Methyltransferase</keyword>
<evidence type="ECO:0000259" key="1">
    <source>
        <dbReference type="Pfam" id="PF13649"/>
    </source>
</evidence>
<feature type="domain" description="Methyltransferase" evidence="1">
    <location>
        <begin position="40"/>
        <end position="133"/>
    </location>
</feature>
<reference evidence="3 5" key="1">
    <citation type="journal article" date="2016" name="Plant Dis.">
        <title>Improved production of propionic acid using genome shuffling.</title>
        <authorList>
            <person name="Luna-Flores C.H."/>
            <person name="Palfreyman R.W."/>
            <person name="Kromer J.O."/>
            <person name="Nielsen L.K."/>
            <person name="Marcellin E."/>
        </authorList>
    </citation>
    <scope>NUCLEOTIDE SEQUENCE [LARGE SCALE GENOMIC DNA]</scope>
    <source>
        <strain evidence="3 5">F3E8</strain>
    </source>
</reference>
<dbReference type="CDD" id="cd02440">
    <property type="entry name" value="AdoMet_MTases"/>
    <property type="match status" value="1"/>
</dbReference>
<organism evidence="2 4">
    <name type="scientific">Acidipropionibacterium acidipropionici</name>
    <dbReference type="NCBI Taxonomy" id="1748"/>
    <lineage>
        <taxon>Bacteria</taxon>
        <taxon>Bacillati</taxon>
        <taxon>Actinomycetota</taxon>
        <taxon>Actinomycetes</taxon>
        <taxon>Propionibacteriales</taxon>
        <taxon>Propionibacteriaceae</taxon>
        <taxon>Acidipropionibacterium</taxon>
    </lineage>
</organism>
<dbReference type="Pfam" id="PF13649">
    <property type="entry name" value="Methyltransf_25"/>
    <property type="match status" value="1"/>
</dbReference>
<evidence type="ECO:0000313" key="3">
    <source>
        <dbReference type="EMBL" id="AOZ46974.1"/>
    </source>
</evidence>
<evidence type="ECO:0000313" key="5">
    <source>
        <dbReference type="Proteomes" id="UP000178666"/>
    </source>
</evidence>
<dbReference type="SUPFAM" id="SSF53335">
    <property type="entry name" value="S-adenosyl-L-methionine-dependent methyltransferases"/>
    <property type="match status" value="1"/>
</dbReference>
<evidence type="ECO:0000313" key="4">
    <source>
        <dbReference type="Proteomes" id="UP000075221"/>
    </source>
</evidence>
<sequence>MDPADLYTDIVARVYGALRSTTFSAARYRAFIDSHGQPALELGCGDDGPFYELASDLDIDGVDSSADMVRVGRERLRAAGSSARIHQQRMEELDLPRAYASIYLAGPTFNLLVDDATALEALRRIARHLLPGGAALIPLWMPPPTPTEEFGVTRIGRVGSAEARYTVVGEDYDGSSRTRTTHTRYELVSGTDHVVEHRDWTIHWFTPDGFRLLAQDAGLSVEPSAVEDDEFTAVVTVREPIDARRGSV</sequence>
<dbReference type="GO" id="GO:0008168">
    <property type="term" value="F:methyltransferase activity"/>
    <property type="evidence" value="ECO:0007669"/>
    <property type="project" value="UniProtKB-KW"/>
</dbReference>
<accession>A0AAC9ANE9</accession>
<evidence type="ECO:0000313" key="2">
    <source>
        <dbReference type="EMBL" id="AMS05502.1"/>
    </source>
</evidence>
<dbReference type="Proteomes" id="UP000075221">
    <property type="component" value="Chromosome"/>
</dbReference>
<dbReference type="Proteomes" id="UP000178666">
    <property type="component" value="Chromosome"/>
</dbReference>
<gene>
    <name evidence="3" type="ORF">A8L58_10095</name>
    <name evidence="2" type="ORF">AXH35_08650</name>
</gene>
<dbReference type="InterPro" id="IPR029063">
    <property type="entry name" value="SAM-dependent_MTases_sf"/>
</dbReference>
<reference evidence="2 4" key="2">
    <citation type="submission" date="2016-02" db="EMBL/GenBank/DDBJ databases">
        <title>Complete Genome Sequence of Propionibacterium acidipropionici ATCC 55737.</title>
        <authorList>
            <person name="Luna Flores C.H."/>
            <person name="Nielsen L.K."/>
            <person name="Marcellin E."/>
        </authorList>
    </citation>
    <scope>NUCLEOTIDE SEQUENCE [LARGE SCALE GENOMIC DNA]</scope>
    <source>
        <strain evidence="2 4">ATCC 55737</strain>
    </source>
</reference>
<keyword evidence="5" id="KW-1185">Reference proteome</keyword>
<name>A0AAC9ANE9_9ACTN</name>
<dbReference type="EMBL" id="CP015970">
    <property type="protein sequence ID" value="AOZ46974.1"/>
    <property type="molecule type" value="Genomic_DNA"/>
</dbReference>
<keyword evidence="2" id="KW-0808">Transferase</keyword>
<proteinExistence type="predicted"/>
<dbReference type="Gene3D" id="3.40.50.150">
    <property type="entry name" value="Vaccinia Virus protein VP39"/>
    <property type="match status" value="1"/>
</dbReference>
<dbReference type="RefSeq" id="WP_062819587.1">
    <property type="nucleotide sequence ID" value="NZ_CP014352.1"/>
</dbReference>
<protein>
    <submittedName>
        <fullName evidence="2">Methyltransferase</fullName>
    </submittedName>
</protein>